<dbReference type="InterPro" id="IPR000504">
    <property type="entry name" value="RRM_dom"/>
</dbReference>
<evidence type="ECO:0000256" key="7">
    <source>
        <dbReference type="SAM" id="MobiDB-lite"/>
    </source>
</evidence>
<sequence length="894" mass="98858">MRYTCQTYRSCNVLICLGHVFARYRAQKTQKMSRIIVKNIPNGYDEAKVRSHFSTCGIITDVQLKYTSEGKFRNFGFIGFESEEQAAKAITHFNNSYIRTSKITVAACVALSESKNLKVWSKHAQKPATTETVEPAKDESKAKGKEKPKAQTAKDVLGQYEKDPKFQEFLSAHKRAGKSVWDNLLEQSTEAEEKPVSGDTAVDVEPPAEANAKDVEEKKAAKKPMVSLFVAKVHNIPSSTKRQDLIRFFKTVKPYSVRIPPKQSGFAYVGFKTESELSKALLMNKSFLGGKQVKIFDFTARSAAHAAQEKPEAKQGKQAKWERQKANASSEAICESGKLFFRNLAYSVQESDIRTLFEQYGPVAEVDVPIDSNTRKLKGFGTVTFMIPEHAVTAYNELNGTFLQGRMFHILPAKVPSDEAVDDDTTDYRKKKEQTQKKTAQSSHNWNTLFMGENAVAEAVAKKYGTTKEQILISSEGDTSAAVRLALGETELVLEMESFLKENGISLDAFSSTDTKRSSTVILAKNLAPGCTAAALRKLFAPFGLLGRVVLPPSAVTAVIEFLDPSEARKAFKKLAYSMFESLPLYLEWAPVGTFTSGPSGPPSTEEPSKSSTAPENANNATEEATVDDTEPEEGTTLFIKNLSFTTNEDAIRERFRCVGAIHMVQVVRSMDLSGNGRNESRGYGFIQFKRRQVADYALKNLQSVQIDGRTVELARSDRTLRTAQEGAERRKGAKGAQKQTGCKILVRNIPFQASAKEVRDLFKPFGDIKSLRLPKKMAASADDTHRGFCFVEYDEESDAKRAFDTLGRSTHLYGRRLVLEWAAADNDVEELRKRTAEQFNSRDGGSGGKRAATGKGTLATEEFISASQRKSGKNGDDDDDDGDDGYYGEGAVL</sequence>
<evidence type="ECO:0000256" key="2">
    <source>
        <dbReference type="ARBA" id="ARBA00008033"/>
    </source>
</evidence>
<evidence type="ECO:0000256" key="6">
    <source>
        <dbReference type="PROSITE-ProRule" id="PRU00176"/>
    </source>
</evidence>
<feature type="domain" description="RRM" evidence="8">
    <location>
        <begin position="520"/>
        <end position="592"/>
    </location>
</feature>
<feature type="compositionally biased region" description="Basic and acidic residues" evidence="7">
    <location>
        <begin position="426"/>
        <end position="436"/>
    </location>
</feature>
<feature type="compositionally biased region" description="Acidic residues" evidence="7">
    <location>
        <begin position="877"/>
        <end position="887"/>
    </location>
</feature>
<evidence type="ECO:0000256" key="5">
    <source>
        <dbReference type="ARBA" id="ARBA00023242"/>
    </source>
</evidence>
<evidence type="ECO:0000256" key="1">
    <source>
        <dbReference type="ARBA" id="ARBA00004123"/>
    </source>
</evidence>
<keyword evidence="10" id="KW-1185">Reference proteome</keyword>
<feature type="region of interest" description="Disordered" evidence="7">
    <location>
        <begin position="121"/>
        <end position="157"/>
    </location>
</feature>
<protein>
    <recommendedName>
        <fullName evidence="8">RRM domain-containing protein</fullName>
    </recommendedName>
</protein>
<feature type="compositionally biased region" description="Low complexity" evidence="7">
    <location>
        <begin position="597"/>
        <end position="624"/>
    </location>
</feature>
<dbReference type="FunFam" id="3.30.70.330:FF:000946">
    <property type="entry name" value="Predicted protein"/>
    <property type="match status" value="1"/>
</dbReference>
<dbReference type="InterPro" id="IPR035979">
    <property type="entry name" value="RBD_domain_sf"/>
</dbReference>
<feature type="domain" description="RRM" evidence="8">
    <location>
        <begin position="226"/>
        <end position="295"/>
    </location>
</feature>
<dbReference type="AlphaFoldDB" id="A0A182VF18"/>
<keyword evidence="3" id="KW-0677">Repeat</keyword>
<dbReference type="FunFam" id="3.30.70.330:FF:000277">
    <property type="entry name" value="RNA binding motif protein 19"/>
    <property type="match status" value="1"/>
</dbReference>
<dbReference type="InterPro" id="IPR012677">
    <property type="entry name" value="Nucleotide-bd_a/b_plait_sf"/>
</dbReference>
<evidence type="ECO:0000256" key="4">
    <source>
        <dbReference type="ARBA" id="ARBA00022884"/>
    </source>
</evidence>
<dbReference type="PANTHER" id="PTHR24012">
    <property type="entry name" value="RNA BINDING PROTEIN"/>
    <property type="match status" value="1"/>
</dbReference>
<dbReference type="VEuPathDB" id="VectorBase:AMEM013867"/>
<dbReference type="Pfam" id="PF00076">
    <property type="entry name" value="RRM_1"/>
    <property type="match status" value="6"/>
</dbReference>
<feature type="compositionally biased region" description="Basic and acidic residues" evidence="7">
    <location>
        <begin position="134"/>
        <end position="149"/>
    </location>
</feature>
<dbReference type="Proteomes" id="UP000075903">
    <property type="component" value="Unassembled WGS sequence"/>
</dbReference>
<evidence type="ECO:0000259" key="8">
    <source>
        <dbReference type="PROSITE" id="PS50102"/>
    </source>
</evidence>
<name>A0A182VF18_ANOME</name>
<dbReference type="SUPFAM" id="SSF54928">
    <property type="entry name" value="RNA-binding domain, RBD"/>
    <property type="match status" value="4"/>
</dbReference>
<comment type="subcellular location">
    <subcellularLocation>
        <location evidence="1">Nucleus</location>
    </subcellularLocation>
</comment>
<dbReference type="SMART" id="SM00360">
    <property type="entry name" value="RRM"/>
    <property type="match status" value="6"/>
</dbReference>
<evidence type="ECO:0000313" key="9">
    <source>
        <dbReference type="EnsemblMetazoa" id="AMEM013867-PA"/>
    </source>
</evidence>
<accession>A0A182VF18</accession>
<comment type="similarity">
    <text evidence="2">Belongs to the RRM MRD1 family.</text>
</comment>
<proteinExistence type="inferred from homology"/>
<feature type="region of interest" description="Disordered" evidence="7">
    <location>
        <begin position="419"/>
        <end position="443"/>
    </location>
</feature>
<dbReference type="STRING" id="30066.A0A182VF18"/>
<feature type="domain" description="RRM" evidence="8">
    <location>
        <begin position="33"/>
        <end position="110"/>
    </location>
</feature>
<dbReference type="Gene3D" id="3.30.70.330">
    <property type="match status" value="6"/>
</dbReference>
<dbReference type="GO" id="GO:0003723">
    <property type="term" value="F:RNA binding"/>
    <property type="evidence" value="ECO:0007669"/>
    <property type="project" value="UniProtKB-UniRule"/>
</dbReference>
<dbReference type="VEuPathDB" id="VectorBase:AMEM21_007025"/>
<keyword evidence="4 6" id="KW-0694">RNA-binding</keyword>
<organism evidence="9 10">
    <name type="scientific">Anopheles merus</name>
    <name type="common">Mosquito</name>
    <dbReference type="NCBI Taxonomy" id="30066"/>
    <lineage>
        <taxon>Eukaryota</taxon>
        <taxon>Metazoa</taxon>
        <taxon>Ecdysozoa</taxon>
        <taxon>Arthropoda</taxon>
        <taxon>Hexapoda</taxon>
        <taxon>Insecta</taxon>
        <taxon>Pterygota</taxon>
        <taxon>Neoptera</taxon>
        <taxon>Endopterygota</taxon>
        <taxon>Diptera</taxon>
        <taxon>Nematocera</taxon>
        <taxon>Culicoidea</taxon>
        <taxon>Culicidae</taxon>
        <taxon>Anophelinae</taxon>
        <taxon>Anopheles</taxon>
    </lineage>
</organism>
<dbReference type="PROSITE" id="PS50102">
    <property type="entry name" value="RRM"/>
    <property type="match status" value="6"/>
</dbReference>
<evidence type="ECO:0000313" key="10">
    <source>
        <dbReference type="Proteomes" id="UP000075903"/>
    </source>
</evidence>
<feature type="region of interest" description="Disordered" evidence="7">
    <location>
        <begin position="837"/>
        <end position="894"/>
    </location>
</feature>
<dbReference type="GO" id="GO:0005634">
    <property type="term" value="C:nucleus"/>
    <property type="evidence" value="ECO:0007669"/>
    <property type="project" value="UniProtKB-SubCell"/>
</dbReference>
<keyword evidence="5" id="KW-0539">Nucleus</keyword>
<feature type="domain" description="RRM" evidence="8">
    <location>
        <begin position="743"/>
        <end position="825"/>
    </location>
</feature>
<feature type="domain" description="RRM" evidence="8">
    <location>
        <begin position="636"/>
        <end position="719"/>
    </location>
</feature>
<dbReference type="EnsemblMetazoa" id="AMEM013867-RA">
    <property type="protein sequence ID" value="AMEM013867-PA"/>
    <property type="gene ID" value="AMEM013867"/>
</dbReference>
<reference evidence="9" key="1">
    <citation type="submission" date="2020-05" db="UniProtKB">
        <authorList>
            <consortium name="EnsemblMetazoa"/>
        </authorList>
    </citation>
    <scope>IDENTIFICATION</scope>
    <source>
        <strain evidence="9">MAF</strain>
    </source>
</reference>
<feature type="region of interest" description="Disordered" evidence="7">
    <location>
        <begin position="188"/>
        <end position="218"/>
    </location>
</feature>
<feature type="region of interest" description="Disordered" evidence="7">
    <location>
        <begin position="597"/>
        <end position="633"/>
    </location>
</feature>
<evidence type="ECO:0000256" key="3">
    <source>
        <dbReference type="ARBA" id="ARBA00022737"/>
    </source>
</evidence>
<feature type="domain" description="RRM" evidence="8">
    <location>
        <begin position="337"/>
        <end position="415"/>
    </location>
</feature>